<dbReference type="GeneID" id="108238730"/>
<dbReference type="InterPro" id="IPR000473">
    <property type="entry name" value="Ribosomal_bL36"/>
</dbReference>
<dbReference type="AlphaFoldDB" id="A0A3Q2ZCB7"/>
<dbReference type="Ensembl" id="ENSKMAT00000001329.1">
    <property type="protein sequence ID" value="ENSKMAP00000001291.1"/>
    <property type="gene ID" value="ENSKMAG00000001022.1"/>
</dbReference>
<dbReference type="SUPFAM" id="SSF57840">
    <property type="entry name" value="Ribosomal protein L36"/>
    <property type="match status" value="1"/>
</dbReference>
<keyword evidence="9" id="KW-1185">Reference proteome</keyword>
<keyword evidence="5" id="KW-0496">Mitochondrion</keyword>
<keyword evidence="3" id="KW-0809">Transit peptide</keyword>
<dbReference type="Pfam" id="PF00444">
    <property type="entry name" value="Ribosomal_L36"/>
    <property type="match status" value="1"/>
</dbReference>
<dbReference type="NCBIfam" id="TIGR01022">
    <property type="entry name" value="rpmJ_bact"/>
    <property type="match status" value="1"/>
</dbReference>
<keyword evidence="6 7" id="KW-0687">Ribonucleoprotein</keyword>
<comment type="subcellular location">
    <subcellularLocation>
        <location evidence="1">Mitochondrion</location>
    </subcellularLocation>
</comment>
<evidence type="ECO:0000256" key="7">
    <source>
        <dbReference type="RuleBase" id="RU000570"/>
    </source>
</evidence>
<reference evidence="8" key="2">
    <citation type="submission" date="2025-09" db="UniProtKB">
        <authorList>
            <consortium name="Ensembl"/>
        </authorList>
    </citation>
    <scope>IDENTIFICATION</scope>
</reference>
<protein>
    <recommendedName>
        <fullName evidence="7">Ribosomal protein</fullName>
    </recommendedName>
</protein>
<dbReference type="GeneTree" id="ENSGT00390000010866"/>
<comment type="similarity">
    <text evidence="2 7">Belongs to the bacterial ribosomal protein bL36 family.</text>
</comment>
<evidence type="ECO:0000256" key="5">
    <source>
        <dbReference type="ARBA" id="ARBA00023128"/>
    </source>
</evidence>
<evidence type="ECO:0000313" key="9">
    <source>
        <dbReference type="Proteomes" id="UP000264800"/>
    </source>
</evidence>
<dbReference type="InterPro" id="IPR052143">
    <property type="entry name" value="Mitoribosomal_bL36m"/>
</dbReference>
<dbReference type="KEGG" id="kmr:108238730"/>
<dbReference type="OMA" id="CIQPCAG"/>
<dbReference type="Proteomes" id="UP000264800">
    <property type="component" value="Unplaced"/>
</dbReference>
<evidence type="ECO:0000256" key="4">
    <source>
        <dbReference type="ARBA" id="ARBA00022980"/>
    </source>
</evidence>
<accession>A0A3Q2ZCB7</accession>
<dbReference type="GO" id="GO:0003735">
    <property type="term" value="F:structural constituent of ribosome"/>
    <property type="evidence" value="ECO:0007669"/>
    <property type="project" value="InterPro"/>
</dbReference>
<dbReference type="PROSITE" id="PS00828">
    <property type="entry name" value="RIBOSOMAL_L36"/>
    <property type="match status" value="1"/>
</dbReference>
<sequence length="118" mass="12892">MASLLLKHMAASLTRQAAQLSRLAPTFSTPSGSVFRCLNSAAPCPLLLLTARVASVVPAQCGPSLLGRCQPLPCIQPSVGLKTKSSLKKRCKDCFFVLRRGRLYVYCKTHPRHKQRQG</sequence>
<dbReference type="RefSeq" id="XP_024862711.1">
    <property type="nucleotide sequence ID" value="XM_025006943.1"/>
</dbReference>
<evidence type="ECO:0000256" key="2">
    <source>
        <dbReference type="ARBA" id="ARBA00007645"/>
    </source>
</evidence>
<evidence type="ECO:0000313" key="8">
    <source>
        <dbReference type="Ensembl" id="ENSKMAP00000001291.1"/>
    </source>
</evidence>
<keyword evidence="4 7" id="KW-0689">Ribosomal protein</keyword>
<evidence type="ECO:0000256" key="1">
    <source>
        <dbReference type="ARBA" id="ARBA00004173"/>
    </source>
</evidence>
<dbReference type="InterPro" id="IPR035977">
    <property type="entry name" value="Ribosomal_bL36_sp"/>
</dbReference>
<dbReference type="OrthoDB" id="10265903at2759"/>
<organism evidence="8 9">
    <name type="scientific">Kryptolebias marmoratus</name>
    <name type="common">Mangrove killifish</name>
    <name type="synonym">Rivulus marmoratus</name>
    <dbReference type="NCBI Taxonomy" id="37003"/>
    <lineage>
        <taxon>Eukaryota</taxon>
        <taxon>Metazoa</taxon>
        <taxon>Chordata</taxon>
        <taxon>Craniata</taxon>
        <taxon>Vertebrata</taxon>
        <taxon>Euteleostomi</taxon>
        <taxon>Actinopterygii</taxon>
        <taxon>Neopterygii</taxon>
        <taxon>Teleostei</taxon>
        <taxon>Neoteleostei</taxon>
        <taxon>Acanthomorphata</taxon>
        <taxon>Ovalentaria</taxon>
        <taxon>Atherinomorphae</taxon>
        <taxon>Cyprinodontiformes</taxon>
        <taxon>Rivulidae</taxon>
        <taxon>Kryptolebias</taxon>
    </lineage>
</organism>
<dbReference type="HAMAP" id="MF_00251">
    <property type="entry name" value="Ribosomal_bL36"/>
    <property type="match status" value="1"/>
</dbReference>
<evidence type="ECO:0000256" key="3">
    <source>
        <dbReference type="ARBA" id="ARBA00022946"/>
    </source>
</evidence>
<dbReference type="GO" id="GO:0005762">
    <property type="term" value="C:mitochondrial large ribosomal subunit"/>
    <property type="evidence" value="ECO:0007669"/>
    <property type="project" value="TreeGrafter"/>
</dbReference>
<dbReference type="PANTHER" id="PTHR46909:SF1">
    <property type="entry name" value="LARGE RIBOSOMAL SUBUNIT PROTEIN BL36M"/>
    <property type="match status" value="1"/>
</dbReference>
<dbReference type="PANTHER" id="PTHR46909">
    <property type="entry name" value="39S RIBOSOMAL PROTEIN L36, MITOCHONDRIAL"/>
    <property type="match status" value="1"/>
</dbReference>
<evidence type="ECO:0000256" key="6">
    <source>
        <dbReference type="ARBA" id="ARBA00023274"/>
    </source>
</evidence>
<dbReference type="CTD" id="64979"/>
<dbReference type="GO" id="GO:0006412">
    <property type="term" value="P:translation"/>
    <property type="evidence" value="ECO:0007669"/>
    <property type="project" value="InterPro"/>
</dbReference>
<name>A0A3Q2ZCB7_KRYMA</name>
<proteinExistence type="inferred from homology"/>
<dbReference type="STRING" id="37003.ENSKMAP00000001291"/>
<reference evidence="8" key="1">
    <citation type="submission" date="2025-08" db="UniProtKB">
        <authorList>
            <consortium name="Ensembl"/>
        </authorList>
    </citation>
    <scope>IDENTIFICATION</scope>
</reference>